<dbReference type="PATRIC" id="fig|1423739.3.peg.2805"/>
<sequence length="135" mass="14642">MRDLMIEPDGDVVQDELSHDLVEVSGTDELMQSCGEVLGIEQGEMDELAPDCGLPLDNILGKAYDDNYAAQDISDTLMNQEPRVDAVDGVDITHDLAKRTSEIFANIHSSDIQNSGNQYDDQGNLKLTVGDSSGI</sequence>
<evidence type="ECO:0000256" key="1">
    <source>
        <dbReference type="SAM" id="MobiDB-lite"/>
    </source>
</evidence>
<dbReference type="STRING" id="1423739.FC85_GL002704"/>
<evidence type="ECO:0000313" key="2">
    <source>
        <dbReference type="EMBL" id="KRL67109.1"/>
    </source>
</evidence>
<reference evidence="2 3" key="1">
    <citation type="journal article" date="2015" name="Genome Announc.">
        <title>Expanding the biotechnology potential of lactobacilli through comparative genomics of 213 strains and associated genera.</title>
        <authorList>
            <person name="Sun Z."/>
            <person name="Harris H.M."/>
            <person name="McCann A."/>
            <person name="Guo C."/>
            <person name="Argimon S."/>
            <person name="Zhang W."/>
            <person name="Yang X."/>
            <person name="Jeffery I.B."/>
            <person name="Cooney J.C."/>
            <person name="Kagawa T.F."/>
            <person name="Liu W."/>
            <person name="Song Y."/>
            <person name="Salvetti E."/>
            <person name="Wrobel A."/>
            <person name="Rasinkangas P."/>
            <person name="Parkhill J."/>
            <person name="Rea M.C."/>
            <person name="O'Sullivan O."/>
            <person name="Ritari J."/>
            <person name="Douillard F.P."/>
            <person name="Paul Ross R."/>
            <person name="Yang R."/>
            <person name="Briner A.E."/>
            <person name="Felis G.E."/>
            <person name="de Vos W.M."/>
            <person name="Barrangou R."/>
            <person name="Klaenhammer T.R."/>
            <person name="Caufield P.W."/>
            <person name="Cui Y."/>
            <person name="Zhang H."/>
            <person name="O'Toole P.W."/>
        </authorList>
    </citation>
    <scope>NUCLEOTIDE SEQUENCE [LARGE SCALE GENOMIC DNA]</scope>
    <source>
        <strain evidence="2 3">DSM 14421</strain>
    </source>
</reference>
<name>A0A0R1SLE3_9LACO</name>
<dbReference type="EMBL" id="AZEY01000034">
    <property type="protein sequence ID" value="KRL67109.1"/>
    <property type="molecule type" value="Genomic_DNA"/>
</dbReference>
<dbReference type="RefSeq" id="WP_057864284.1">
    <property type="nucleotide sequence ID" value="NZ_AZEY01000034.1"/>
</dbReference>
<accession>A0A0R1SLE3</accession>
<dbReference type="Proteomes" id="UP000052013">
    <property type="component" value="Unassembled WGS sequence"/>
</dbReference>
<evidence type="ECO:0000313" key="3">
    <source>
        <dbReference type="Proteomes" id="UP000052013"/>
    </source>
</evidence>
<protein>
    <submittedName>
        <fullName evidence="2">Uncharacterized protein</fullName>
    </submittedName>
</protein>
<feature type="region of interest" description="Disordered" evidence="1">
    <location>
        <begin position="115"/>
        <end position="135"/>
    </location>
</feature>
<dbReference type="Gene3D" id="3.10.450.40">
    <property type="match status" value="1"/>
</dbReference>
<proteinExistence type="predicted"/>
<dbReference type="AlphaFoldDB" id="A0A0R1SLE3"/>
<gene>
    <name evidence="2" type="ORF">FC85_GL002704</name>
</gene>
<comment type="caution">
    <text evidence="2">The sequence shown here is derived from an EMBL/GenBank/DDBJ whole genome shotgun (WGS) entry which is preliminary data.</text>
</comment>
<organism evidence="2 3">
    <name type="scientific">Lentilactobacillus diolivorans DSM 14421</name>
    <dbReference type="NCBI Taxonomy" id="1423739"/>
    <lineage>
        <taxon>Bacteria</taxon>
        <taxon>Bacillati</taxon>
        <taxon>Bacillota</taxon>
        <taxon>Bacilli</taxon>
        <taxon>Lactobacillales</taxon>
        <taxon>Lactobacillaceae</taxon>
        <taxon>Lentilactobacillus</taxon>
    </lineage>
</organism>